<evidence type="ECO:0000313" key="4">
    <source>
        <dbReference type="EMBL" id="NDK38554.1"/>
    </source>
</evidence>
<reference evidence="4 5" key="1">
    <citation type="submission" date="2018-07" db="EMBL/GenBank/DDBJ databases">
        <title>Whole genome Sequencing of Pseudoxanthomonas gei KCTC 32298 (T).</title>
        <authorList>
            <person name="Kumar S."/>
            <person name="Bansal K."/>
            <person name="Kaur A."/>
            <person name="Patil P."/>
            <person name="Sharma S."/>
            <person name="Patil P.B."/>
        </authorList>
    </citation>
    <scope>NUCLEOTIDE SEQUENCE [LARGE SCALE GENOMIC DNA]</scope>
    <source>
        <strain evidence="4 5">KCTC 32298</strain>
    </source>
</reference>
<dbReference type="PANTHER" id="PTHR44591">
    <property type="entry name" value="STRESS RESPONSE REGULATOR PROTEIN 1"/>
    <property type="match status" value="1"/>
</dbReference>
<keyword evidence="1 2" id="KW-0597">Phosphoprotein</keyword>
<evidence type="ECO:0000256" key="2">
    <source>
        <dbReference type="PROSITE-ProRule" id="PRU00169"/>
    </source>
</evidence>
<dbReference type="Proteomes" id="UP001429354">
    <property type="component" value="Unassembled WGS sequence"/>
</dbReference>
<protein>
    <submittedName>
        <fullName evidence="4">Response regulator</fullName>
    </submittedName>
</protein>
<dbReference type="InterPro" id="IPR001789">
    <property type="entry name" value="Sig_transdc_resp-reg_receiver"/>
</dbReference>
<organism evidence="4 5">
    <name type="scientific">Pseudoxanthomonas gei</name>
    <dbReference type="NCBI Taxonomy" id="1383030"/>
    <lineage>
        <taxon>Bacteria</taxon>
        <taxon>Pseudomonadati</taxon>
        <taxon>Pseudomonadota</taxon>
        <taxon>Gammaproteobacteria</taxon>
        <taxon>Lysobacterales</taxon>
        <taxon>Lysobacteraceae</taxon>
        <taxon>Pseudoxanthomonas</taxon>
    </lineage>
</organism>
<dbReference type="EMBL" id="QOVG01000004">
    <property type="protein sequence ID" value="NDK38554.1"/>
    <property type="molecule type" value="Genomic_DNA"/>
</dbReference>
<gene>
    <name evidence="4" type="ORF">DT603_06815</name>
</gene>
<feature type="domain" description="Response regulatory" evidence="3">
    <location>
        <begin position="3"/>
        <end position="114"/>
    </location>
</feature>
<feature type="modified residue" description="4-aspartylphosphate" evidence="2">
    <location>
        <position position="52"/>
    </location>
</feature>
<comment type="caution">
    <text evidence="4">The sequence shown here is derived from an EMBL/GenBank/DDBJ whole genome shotgun (WGS) entry which is preliminary data.</text>
</comment>
<dbReference type="Pfam" id="PF00072">
    <property type="entry name" value="Response_reg"/>
    <property type="match status" value="1"/>
</dbReference>
<dbReference type="CDD" id="cd00156">
    <property type="entry name" value="REC"/>
    <property type="match status" value="1"/>
</dbReference>
<dbReference type="SUPFAM" id="SSF52172">
    <property type="entry name" value="CheY-like"/>
    <property type="match status" value="1"/>
</dbReference>
<dbReference type="PANTHER" id="PTHR44591:SF21">
    <property type="entry name" value="TWO-COMPONENT RESPONSE REGULATOR"/>
    <property type="match status" value="1"/>
</dbReference>
<dbReference type="Gene3D" id="3.40.50.2300">
    <property type="match status" value="1"/>
</dbReference>
<dbReference type="InterPro" id="IPR050595">
    <property type="entry name" value="Bact_response_regulator"/>
</dbReference>
<accession>A0ABX0AAI4</accession>
<dbReference type="PROSITE" id="PS50110">
    <property type="entry name" value="RESPONSE_REGULATORY"/>
    <property type="match status" value="1"/>
</dbReference>
<dbReference type="SMART" id="SM00448">
    <property type="entry name" value="REC"/>
    <property type="match status" value="1"/>
</dbReference>
<dbReference type="RefSeq" id="WP_162349135.1">
    <property type="nucleotide sequence ID" value="NZ_QOVG01000004.1"/>
</dbReference>
<sequence>MACILFVEDEAQLRTLIGDTLVELGHEVQVAADAPEAVALLQQSAYDVVISDVTMPGGVSGIELAELVLANHPATRVILVSGHARMQLPPIPATVEFLPKPYRISQLLAFLPEQ</sequence>
<evidence type="ECO:0000313" key="5">
    <source>
        <dbReference type="Proteomes" id="UP001429354"/>
    </source>
</evidence>
<evidence type="ECO:0000259" key="3">
    <source>
        <dbReference type="PROSITE" id="PS50110"/>
    </source>
</evidence>
<proteinExistence type="predicted"/>
<dbReference type="InterPro" id="IPR011006">
    <property type="entry name" value="CheY-like_superfamily"/>
</dbReference>
<evidence type="ECO:0000256" key="1">
    <source>
        <dbReference type="ARBA" id="ARBA00022553"/>
    </source>
</evidence>
<keyword evidence="5" id="KW-1185">Reference proteome</keyword>
<name>A0ABX0AAI4_9GAMM</name>